<protein>
    <recommendedName>
        <fullName evidence="3">Prealbumin-like fold domain-containing protein</fullName>
    </recommendedName>
</protein>
<accession>C0GEE3</accession>
<sequence>MNMAKPVSKYWRVGLVLLVIGLLAIGTALGSVPPCEGPLVDPVEYNGNPEEIGTRINDPGSGYIDVEFDGVWYKVFYEVYDGGKTLKFWEENGFPVVSKVTVKGGPNANIYYYAADPPEGLGVPVASDCGLQSPRHGKNIPGISYVEFEFEPPPTGSLKVIKIWDDQGTGVVYDGTIDVNIYDSEGTLVDTLILSDANNWEDDLGYLLPGVYTFAEVTPDGWTPSYDPANRELVVEAGDDPAAGAIGTITNTIDLGSLKVIKIWDDQGTGVVYDGTIDVNIYDSEGTLVDTLILSDTNNWEDDLGYLLPGVYTFAEVTPDGWTPATTRQTVS</sequence>
<name>C0GEE3_DETAL</name>
<gene>
    <name evidence="1" type="ORF">DealDRAFT_0852</name>
</gene>
<reference evidence="1 2" key="1">
    <citation type="submission" date="2009-02" db="EMBL/GenBank/DDBJ databases">
        <title>Sequencing of the draft genome and assembly of Dethiobacter alkaliphilus AHT 1.</title>
        <authorList>
            <consortium name="US DOE Joint Genome Institute (JGI-PGF)"/>
            <person name="Lucas S."/>
            <person name="Copeland A."/>
            <person name="Lapidus A."/>
            <person name="Glavina del Rio T."/>
            <person name="Dalin E."/>
            <person name="Tice H."/>
            <person name="Bruce D."/>
            <person name="Goodwin L."/>
            <person name="Pitluck S."/>
            <person name="Larimer F."/>
            <person name="Land M.L."/>
            <person name="Hauser L."/>
            <person name="Muyzer G."/>
        </authorList>
    </citation>
    <scope>NUCLEOTIDE SEQUENCE [LARGE SCALE GENOMIC DNA]</scope>
    <source>
        <strain evidence="1 2">AHT 1</strain>
    </source>
</reference>
<keyword evidence="2" id="KW-1185">Reference proteome</keyword>
<organism evidence="1 2">
    <name type="scientific">Dethiobacter alkaliphilus AHT 1</name>
    <dbReference type="NCBI Taxonomy" id="555088"/>
    <lineage>
        <taxon>Bacteria</taxon>
        <taxon>Bacillati</taxon>
        <taxon>Bacillota</taxon>
        <taxon>Dethiobacteria</taxon>
        <taxon>Dethiobacterales</taxon>
        <taxon>Dethiobacteraceae</taxon>
        <taxon>Dethiobacter</taxon>
    </lineage>
</organism>
<dbReference type="AlphaFoldDB" id="C0GEE3"/>
<evidence type="ECO:0008006" key="3">
    <source>
        <dbReference type="Google" id="ProtNLM"/>
    </source>
</evidence>
<evidence type="ECO:0000313" key="1">
    <source>
        <dbReference type="EMBL" id="EEG78437.1"/>
    </source>
</evidence>
<evidence type="ECO:0000313" key="2">
    <source>
        <dbReference type="Proteomes" id="UP000006443"/>
    </source>
</evidence>
<dbReference type="RefSeq" id="WP_008515185.1">
    <property type="nucleotide sequence ID" value="NZ_ACJM01000003.1"/>
</dbReference>
<dbReference type="Proteomes" id="UP000006443">
    <property type="component" value="Unassembled WGS sequence"/>
</dbReference>
<proteinExistence type="predicted"/>
<dbReference type="Gene3D" id="2.60.40.1140">
    <property type="entry name" value="Collagen-binding surface protein Cna, B-type domain"/>
    <property type="match status" value="1"/>
</dbReference>
<dbReference type="OrthoDB" id="9804660at2"/>
<comment type="caution">
    <text evidence="1">The sequence shown here is derived from an EMBL/GenBank/DDBJ whole genome shotgun (WGS) entry which is preliminary data.</text>
</comment>
<dbReference type="EMBL" id="ACJM01000003">
    <property type="protein sequence ID" value="EEG78437.1"/>
    <property type="molecule type" value="Genomic_DNA"/>
</dbReference>